<dbReference type="Proteomes" id="UP000249619">
    <property type="component" value="Unassembled WGS sequence"/>
</dbReference>
<sequence>MAALWNTRIALLTGLVVTLLGAFYIYQSPLPLNFSIPRPTTSNSVPGLKMSLSQTSLKGPTILVTLENNHPDTTYTILKWDTPLDASALNTGVFSIVDQTSNEEVGQIILHVNRKMPPPPNQLVTLAPGTQEKVEVVFDKAWMPKRRSTYKISAKGMFKGVWAKPGDKVTRKELYGYAESPFAGRRFVTNEVVLEVR</sequence>
<dbReference type="AlphaFoldDB" id="A0A364MTL7"/>
<reference evidence="2" key="1">
    <citation type="submission" date="2018-05" db="EMBL/GenBank/DDBJ databases">
        <title>Draft genome sequence of Stemphylium lycopersici strain CIDEFI 213.</title>
        <authorList>
            <person name="Medina R."/>
            <person name="Franco M.E.E."/>
            <person name="Lucentini C.G."/>
            <person name="Saparrat M.C.N."/>
            <person name="Balatti P.A."/>
        </authorList>
    </citation>
    <scope>NUCLEOTIDE SEQUENCE [LARGE SCALE GENOMIC DNA]</scope>
    <source>
        <strain evidence="2">CIDEFI 213</strain>
    </source>
</reference>
<organism evidence="1 2">
    <name type="scientific">Stemphylium lycopersici</name>
    <name type="common">Tomato gray leaf spot disease fungus</name>
    <name type="synonym">Thyrospora lycopersici</name>
    <dbReference type="NCBI Taxonomy" id="183478"/>
    <lineage>
        <taxon>Eukaryota</taxon>
        <taxon>Fungi</taxon>
        <taxon>Dikarya</taxon>
        <taxon>Ascomycota</taxon>
        <taxon>Pezizomycotina</taxon>
        <taxon>Dothideomycetes</taxon>
        <taxon>Pleosporomycetidae</taxon>
        <taxon>Pleosporales</taxon>
        <taxon>Pleosporineae</taxon>
        <taxon>Pleosporaceae</taxon>
        <taxon>Stemphylium</taxon>
    </lineage>
</organism>
<comment type="caution">
    <text evidence="1">The sequence shown here is derived from an EMBL/GenBank/DDBJ whole genome shotgun (WGS) entry which is preliminary data.</text>
</comment>
<protein>
    <submittedName>
        <fullName evidence="1">Uncharacterized protein</fullName>
    </submittedName>
</protein>
<evidence type="ECO:0000313" key="2">
    <source>
        <dbReference type="Proteomes" id="UP000249619"/>
    </source>
</evidence>
<name>A0A364MTL7_STELY</name>
<keyword evidence="2" id="KW-1185">Reference proteome</keyword>
<dbReference type="Gene3D" id="2.60.40.2970">
    <property type="match status" value="1"/>
</dbReference>
<gene>
    <name evidence="1" type="ORF">DDE83_008495</name>
</gene>
<accession>A0A364MTL7</accession>
<dbReference type="EMBL" id="QGDH01000206">
    <property type="protein sequence ID" value="RAR02679.1"/>
    <property type="molecule type" value="Genomic_DNA"/>
</dbReference>
<evidence type="ECO:0000313" key="1">
    <source>
        <dbReference type="EMBL" id="RAR02679.1"/>
    </source>
</evidence>
<dbReference type="OrthoDB" id="4664297at2759"/>
<proteinExistence type="predicted"/>